<accession>A0ABT0CEV3</accession>
<gene>
    <name evidence="1" type="ORF">JX360_15560</name>
</gene>
<dbReference type="Proteomes" id="UP000830835">
    <property type="component" value="Unassembled WGS sequence"/>
</dbReference>
<evidence type="ECO:0000313" key="1">
    <source>
        <dbReference type="EMBL" id="MCJ2544305.1"/>
    </source>
</evidence>
<evidence type="ECO:0000313" key="2">
    <source>
        <dbReference type="Proteomes" id="UP000830835"/>
    </source>
</evidence>
<comment type="caution">
    <text evidence="1">The sequence shown here is derived from an EMBL/GenBank/DDBJ whole genome shotgun (WGS) entry which is preliminary data.</text>
</comment>
<proteinExistence type="predicted"/>
<dbReference type="RefSeq" id="WP_244352741.1">
    <property type="nucleotide sequence ID" value="NZ_JAFIRA010000056.1"/>
</dbReference>
<dbReference type="EMBL" id="JAFIRA010000056">
    <property type="protein sequence ID" value="MCJ2544305.1"/>
    <property type="molecule type" value="Genomic_DNA"/>
</dbReference>
<keyword evidence="2" id="KW-1185">Reference proteome</keyword>
<name>A0ABT0CEV3_THEVL</name>
<sequence>MTWLPRLPAKCGSVEAIDSTLNLEGRPLPPSLEGISTSPPRPILTLQGLQATLYVELIQASPHNPRSGWDTPYPTRPGRPAGSTTLLWVRPLLLKQGSQVWNLHPTSDLLWPAAGFTPAYAEEVLPLMEQARDPEGSELSARQLLQEFLRQAWKRPN</sequence>
<organism evidence="1 2">
    <name type="scientific">Thermostichus vulcanus str. 'Rupite'</name>
    <dbReference type="NCBI Taxonomy" id="2813851"/>
    <lineage>
        <taxon>Bacteria</taxon>
        <taxon>Bacillati</taxon>
        <taxon>Cyanobacteriota</taxon>
        <taxon>Cyanophyceae</taxon>
        <taxon>Thermostichales</taxon>
        <taxon>Thermostichaceae</taxon>
        <taxon>Thermostichus</taxon>
    </lineage>
</organism>
<protein>
    <submittedName>
        <fullName evidence="1">Uncharacterized protein</fullName>
    </submittedName>
</protein>
<reference evidence="1" key="1">
    <citation type="submission" date="2021-02" db="EMBL/GenBank/DDBJ databases">
        <title>The CRISPR/cas machinery reduction and long-range gene transfer in the hot spring cyanobacterium Synechococcus.</title>
        <authorList>
            <person name="Dvorak P."/>
            <person name="Jahodarova E."/>
            <person name="Hasler P."/>
            <person name="Poulickova A."/>
        </authorList>
    </citation>
    <scope>NUCLEOTIDE SEQUENCE</scope>
    <source>
        <strain evidence="1">Rupite</strain>
    </source>
</reference>